<evidence type="ECO:0000256" key="1">
    <source>
        <dbReference type="ARBA" id="ARBA00001231"/>
    </source>
</evidence>
<evidence type="ECO:0000259" key="8">
    <source>
        <dbReference type="Pfam" id="PF02838"/>
    </source>
</evidence>
<evidence type="ECO:0000256" key="3">
    <source>
        <dbReference type="ARBA" id="ARBA00012663"/>
    </source>
</evidence>
<dbReference type="EC" id="3.2.1.52" evidence="3"/>
<dbReference type="GO" id="GO:0004563">
    <property type="term" value="F:beta-N-acetylhexosaminidase activity"/>
    <property type="evidence" value="ECO:0007669"/>
    <property type="project" value="UniProtKB-EC"/>
</dbReference>
<dbReference type="AlphaFoldDB" id="A0A8J3ZNL8"/>
<dbReference type="GO" id="GO:0016020">
    <property type="term" value="C:membrane"/>
    <property type="evidence" value="ECO:0007669"/>
    <property type="project" value="TreeGrafter"/>
</dbReference>
<dbReference type="InterPro" id="IPR015883">
    <property type="entry name" value="Glyco_hydro_20_cat"/>
</dbReference>
<dbReference type="EMBL" id="BOPH01000022">
    <property type="protein sequence ID" value="GIJ66991.1"/>
    <property type="molecule type" value="Genomic_DNA"/>
</dbReference>
<feature type="domain" description="Beta-hexosaminidase bacterial type N-terminal" evidence="8">
    <location>
        <begin position="6"/>
        <end position="133"/>
    </location>
</feature>
<keyword evidence="5" id="KW-0326">Glycosidase</keyword>
<dbReference type="GO" id="GO:0005975">
    <property type="term" value="P:carbohydrate metabolic process"/>
    <property type="evidence" value="ECO:0007669"/>
    <property type="project" value="InterPro"/>
</dbReference>
<evidence type="ECO:0000256" key="2">
    <source>
        <dbReference type="ARBA" id="ARBA00006285"/>
    </source>
</evidence>
<evidence type="ECO:0000256" key="5">
    <source>
        <dbReference type="ARBA" id="ARBA00023295"/>
    </source>
</evidence>
<comment type="catalytic activity">
    <reaction evidence="1">
        <text>Hydrolysis of terminal non-reducing N-acetyl-D-hexosamine residues in N-acetyl-beta-D-hexosaminides.</text>
        <dbReference type="EC" id="3.2.1.52"/>
    </reaction>
</comment>
<organism evidence="9 10">
    <name type="scientific">Virgisporangium ochraceum</name>
    <dbReference type="NCBI Taxonomy" id="65505"/>
    <lineage>
        <taxon>Bacteria</taxon>
        <taxon>Bacillati</taxon>
        <taxon>Actinomycetota</taxon>
        <taxon>Actinomycetes</taxon>
        <taxon>Micromonosporales</taxon>
        <taxon>Micromonosporaceae</taxon>
        <taxon>Virgisporangium</taxon>
    </lineage>
</organism>
<evidence type="ECO:0000313" key="10">
    <source>
        <dbReference type="Proteomes" id="UP000635606"/>
    </source>
</evidence>
<dbReference type="CDD" id="cd06568">
    <property type="entry name" value="GH20_SpHex_like"/>
    <property type="match status" value="1"/>
</dbReference>
<evidence type="ECO:0000313" key="9">
    <source>
        <dbReference type="EMBL" id="GIJ66991.1"/>
    </source>
</evidence>
<gene>
    <name evidence="9" type="ORF">Voc01_019080</name>
</gene>
<protein>
    <recommendedName>
        <fullName evidence="3">beta-N-acetylhexosaminidase</fullName>
        <ecNumber evidence="3">3.2.1.52</ecNumber>
    </recommendedName>
</protein>
<proteinExistence type="inferred from homology"/>
<keyword evidence="4" id="KW-0378">Hydrolase</keyword>
<dbReference type="RefSeq" id="WP_203926954.1">
    <property type="nucleotide sequence ID" value="NZ_BOPH01000022.1"/>
</dbReference>
<dbReference type="PANTHER" id="PTHR22600:SF57">
    <property type="entry name" value="BETA-N-ACETYLHEXOSAMINIDASE"/>
    <property type="match status" value="1"/>
</dbReference>
<dbReference type="Proteomes" id="UP000635606">
    <property type="component" value="Unassembled WGS sequence"/>
</dbReference>
<feature type="domain" description="Glycoside hydrolase family 20 catalytic" evidence="7">
    <location>
        <begin position="137"/>
        <end position="305"/>
    </location>
</feature>
<dbReference type="PANTHER" id="PTHR22600">
    <property type="entry name" value="BETA-HEXOSAMINIDASE"/>
    <property type="match status" value="1"/>
</dbReference>
<dbReference type="GO" id="GO:0030203">
    <property type="term" value="P:glycosaminoglycan metabolic process"/>
    <property type="evidence" value="ECO:0007669"/>
    <property type="project" value="TreeGrafter"/>
</dbReference>
<reference evidence="9" key="1">
    <citation type="submission" date="2021-01" db="EMBL/GenBank/DDBJ databases">
        <title>Whole genome shotgun sequence of Virgisporangium ochraceum NBRC 16418.</title>
        <authorList>
            <person name="Komaki H."/>
            <person name="Tamura T."/>
        </authorList>
    </citation>
    <scope>NUCLEOTIDE SEQUENCE</scope>
    <source>
        <strain evidence="9">NBRC 16418</strain>
    </source>
</reference>
<dbReference type="PRINTS" id="PR00738">
    <property type="entry name" value="GLHYDRLASE20"/>
</dbReference>
<dbReference type="SUPFAM" id="SSF51445">
    <property type="entry name" value="(Trans)glycosidases"/>
    <property type="match status" value="1"/>
</dbReference>
<dbReference type="InterPro" id="IPR015882">
    <property type="entry name" value="HEX_bac_N"/>
</dbReference>
<dbReference type="InterPro" id="IPR017853">
    <property type="entry name" value="GH"/>
</dbReference>
<evidence type="ECO:0000256" key="6">
    <source>
        <dbReference type="PIRSR" id="PIRSR625705-1"/>
    </source>
</evidence>
<keyword evidence="10" id="KW-1185">Reference proteome</keyword>
<dbReference type="SUPFAM" id="SSF55545">
    <property type="entry name" value="beta-N-acetylhexosaminidase-like domain"/>
    <property type="match status" value="1"/>
</dbReference>
<dbReference type="InterPro" id="IPR025705">
    <property type="entry name" value="Beta_hexosaminidase_sua/sub"/>
</dbReference>
<accession>A0A8J3ZNL8</accession>
<comment type="caution">
    <text evidence="9">The sequence shown here is derived from an EMBL/GenBank/DDBJ whole genome shotgun (WGS) entry which is preliminary data.</text>
</comment>
<feature type="active site" description="Proton donor" evidence="6">
    <location>
        <position position="302"/>
    </location>
</feature>
<dbReference type="Gene3D" id="3.20.20.80">
    <property type="entry name" value="Glycosidases"/>
    <property type="match status" value="1"/>
</dbReference>
<evidence type="ECO:0000256" key="4">
    <source>
        <dbReference type="ARBA" id="ARBA00022801"/>
    </source>
</evidence>
<name>A0A8J3ZNL8_9ACTN</name>
<dbReference type="Pfam" id="PF02838">
    <property type="entry name" value="Glyco_hydro_20b"/>
    <property type="match status" value="1"/>
</dbReference>
<dbReference type="Gene3D" id="3.30.379.10">
    <property type="entry name" value="Chitobiase/beta-hexosaminidase domain 2-like"/>
    <property type="match status" value="1"/>
</dbReference>
<sequence length="497" mass="53766">MSRMLTVVPAPVSAQPRPDADFEVDASTAIVAVDGAGPVAEYLAGILRPATGYALPVVADSRPGSITLTIDGGDGDPAGYRLDVERTGVALRAAGAAGLFAGVQTLRQLLPPAIEAAARGSGPWTVAGGHVADRPRYAHRGVMLDVVRHFFTIAEVRRFIDLVAQYKVNVLHLHLSDDQAWRLEIRRWPRLTGHGGSTQVGGGPGGFYTQEQFRDLVAYAASRHITVIPELDVPGHTTAALASYPELTCDGVEPPLFTAIGNATGFSSLCTDKEVTYRFVDEVFAEVAALTPGGFLHIGTDETHATPEEGYLRFVERVLPLVGRHGKTVIGWQEVLRAAVPPSVVAQYWGRGTDDATVAAAAARGNPVILSPSKSAYLDMKYTEETPIGFKWAGYVDVDKAYGWDPETVVEGLPPSAVLGVEAPLWTETVERFDQVEYMTFPRLPAIAELGWSPRSTHDWPDFRRRLAAHGPRLAVQGVNFHRSALIPWEEQIPWEG</sequence>
<evidence type="ECO:0000259" key="7">
    <source>
        <dbReference type="Pfam" id="PF00728"/>
    </source>
</evidence>
<feature type="domain" description="Glycoside hydrolase family 20 catalytic" evidence="7">
    <location>
        <begin position="313"/>
        <end position="454"/>
    </location>
</feature>
<dbReference type="Pfam" id="PF00728">
    <property type="entry name" value="Glyco_hydro_20"/>
    <property type="match status" value="2"/>
</dbReference>
<comment type="similarity">
    <text evidence="2">Belongs to the glycosyl hydrolase 20 family.</text>
</comment>
<dbReference type="InterPro" id="IPR029018">
    <property type="entry name" value="Hex-like_dom2"/>
</dbReference>